<name>A0A5B8XUW6_9DELT</name>
<dbReference type="RefSeq" id="WP_146961861.1">
    <property type="nucleotide sequence ID" value="NZ_CP042467.1"/>
</dbReference>
<dbReference type="Proteomes" id="UP000321595">
    <property type="component" value="Chromosome"/>
</dbReference>
<dbReference type="OrthoDB" id="5508795at2"/>
<sequence length="522" mass="58313">MKFWHLVLVIGLIVSMGCEEEGPALDDQVRNEIFKVLQSGAEHPTDPYVRAETMRVLELLKDPAFNNFAEGRLKDSSAMVRVAALRVLLANNHAEARSLALQMFNETSGPERLAVLSATLEHAPEPVQRELIGRAIRSPDEEVRRIAFEQGYINRIDSAIAESKTQYLERSLYPELARFMNLDDPILAARALEKFLEVGQADRAETFVKIFSRGDVSLEERTQACYVLVGAGAQAAKEHFTSLLERNSEILNDTSLGVPVERVEPELVKCATLGLTALGEESTIADSQKYLKGATIQETVRILNALAKSPSEESEISLRVAMQDSRNDVRNRAIELYAQRADASPEALIRAMSGAPFATQKRISELLRTKFKDAWTKELSSALQRTSEVDRTLKILRDVIVTQQEANDIIIPIKPELQKIADEGHEERAPLAAYLLALTVEPLDDKAIAELDRKFDDPTRYAFIEFQVRENHMDYQRLFRVYFNADLYVIRLMSAAGMWRAAQSGAAPVASPSNSTNGPVDE</sequence>
<dbReference type="EMBL" id="CP042467">
    <property type="protein sequence ID" value="QED28967.1"/>
    <property type="molecule type" value="Genomic_DNA"/>
</dbReference>
<dbReference type="AlphaFoldDB" id="A0A5B8XUW6"/>
<dbReference type="KEGG" id="bbae:FRD01_17325"/>
<dbReference type="Gene3D" id="1.25.10.10">
    <property type="entry name" value="Leucine-rich Repeat Variant"/>
    <property type="match status" value="1"/>
</dbReference>
<keyword evidence="2" id="KW-1185">Reference proteome</keyword>
<protein>
    <submittedName>
        <fullName evidence="1">HEAT repeat domain-containing protein</fullName>
    </submittedName>
</protein>
<dbReference type="PROSITE" id="PS51257">
    <property type="entry name" value="PROKAR_LIPOPROTEIN"/>
    <property type="match status" value="1"/>
</dbReference>
<dbReference type="InterPro" id="IPR011989">
    <property type="entry name" value="ARM-like"/>
</dbReference>
<accession>A0A5B8XUW6</accession>
<dbReference type="SUPFAM" id="SSF48371">
    <property type="entry name" value="ARM repeat"/>
    <property type="match status" value="1"/>
</dbReference>
<evidence type="ECO:0000313" key="2">
    <source>
        <dbReference type="Proteomes" id="UP000321595"/>
    </source>
</evidence>
<reference evidence="1 2" key="1">
    <citation type="submission" date="2019-08" db="EMBL/GenBank/DDBJ databases">
        <authorList>
            <person name="Liang Q."/>
        </authorList>
    </citation>
    <scope>NUCLEOTIDE SEQUENCE [LARGE SCALE GENOMIC DNA]</scope>
    <source>
        <strain evidence="1 2">V1718</strain>
    </source>
</reference>
<proteinExistence type="predicted"/>
<organism evidence="1 2">
    <name type="scientific">Microvenator marinus</name>
    <dbReference type="NCBI Taxonomy" id="2600177"/>
    <lineage>
        <taxon>Bacteria</taxon>
        <taxon>Deltaproteobacteria</taxon>
        <taxon>Bradymonadales</taxon>
        <taxon>Microvenatoraceae</taxon>
        <taxon>Microvenator</taxon>
    </lineage>
</organism>
<gene>
    <name evidence="1" type="ORF">FRD01_17325</name>
</gene>
<evidence type="ECO:0000313" key="1">
    <source>
        <dbReference type="EMBL" id="QED28967.1"/>
    </source>
</evidence>
<dbReference type="InterPro" id="IPR016024">
    <property type="entry name" value="ARM-type_fold"/>
</dbReference>